<evidence type="ECO:0000256" key="2">
    <source>
        <dbReference type="ARBA" id="ARBA00010752"/>
    </source>
</evidence>
<keyword evidence="6" id="KW-0235">DNA replication</keyword>
<dbReference type="Pfam" id="PF02767">
    <property type="entry name" value="DNA_pol3_beta_2"/>
    <property type="match status" value="1"/>
</dbReference>
<evidence type="ECO:0000259" key="12">
    <source>
        <dbReference type="Pfam" id="PF02768"/>
    </source>
</evidence>
<keyword evidence="5 13" id="KW-0548">Nucleotidyltransferase</keyword>
<dbReference type="InterPro" id="IPR022637">
    <property type="entry name" value="DNA_polIII_beta_cen"/>
</dbReference>
<dbReference type="EMBL" id="JBHFNR010000145">
    <property type="protein sequence ID" value="MFB2895202.1"/>
    <property type="molecule type" value="Genomic_DNA"/>
</dbReference>
<dbReference type="Pfam" id="PF02768">
    <property type="entry name" value="DNA_pol3_beta_3"/>
    <property type="match status" value="1"/>
</dbReference>
<dbReference type="RefSeq" id="WP_413264836.1">
    <property type="nucleotide sequence ID" value="NZ_JBHFNR010000145.1"/>
</dbReference>
<comment type="subcellular location">
    <subcellularLocation>
        <location evidence="1">Cytoplasm</location>
    </subcellularLocation>
</comment>
<evidence type="ECO:0000256" key="5">
    <source>
        <dbReference type="ARBA" id="ARBA00022695"/>
    </source>
</evidence>
<feature type="domain" description="DNA polymerase III beta sliding clamp N-terminal" evidence="10">
    <location>
        <begin position="66"/>
        <end position="204"/>
    </location>
</feature>
<protein>
    <submittedName>
        <fullName evidence="13">DNA polymerase III subunit beta</fullName>
        <ecNumber evidence="13">2.7.7.7</ecNumber>
    </submittedName>
</protein>
<evidence type="ECO:0000256" key="8">
    <source>
        <dbReference type="ARBA" id="ARBA00023125"/>
    </source>
</evidence>
<gene>
    <name evidence="13" type="primary">dnaN</name>
    <name evidence="13" type="ORF">ACE1CI_20020</name>
</gene>
<dbReference type="NCBIfam" id="TIGR00663">
    <property type="entry name" value="dnan"/>
    <property type="match status" value="1"/>
</dbReference>
<sequence length="473" mass="52468">MQTKTRPDKRKSQVKENGSLQTKAKADTTTRRTESLAEKKPKVETKAESTSEVNTNSSDAVLSMGMRLICTQENLATHLDLVSHAVPAKPTHPILGNVLLIANQETQKVQLSVFDLNLGIQTSFDAKVQASGELTIPVGILSDIVAKLSRGDITLVNQSPLNTEETEDNHPEKVEAGQNQIMTLIATTGRYQVRGLPTEEFPPIPEVNSTLKVRVPVEALQAGIKGTLIATTSDETKRILTGIHFKIEQNGIEFAATDGHRLAVINTSLSGFKKKKQTEITEPLEFTVPAKALVELERILSSRTSVEPVELFYEESKGLIEFRWGRQRLVSRCLEGAYPAYQELLKQDFKQQVTLEKAPLIKALERIAVLADKKEKSVSIRLNSEAQQVCLSLFREFGNGREEMTACINSDSDMSVSFNIKYLLEGVKVIASVEIQMQLTQKDGPAILVPFGNREQPNILMDAQYLLMPIFKE</sequence>
<evidence type="ECO:0000256" key="3">
    <source>
        <dbReference type="ARBA" id="ARBA00022490"/>
    </source>
</evidence>
<keyword evidence="8" id="KW-0238">DNA-binding</keyword>
<evidence type="ECO:0000256" key="4">
    <source>
        <dbReference type="ARBA" id="ARBA00022679"/>
    </source>
</evidence>
<dbReference type="InterPro" id="IPR022635">
    <property type="entry name" value="DNA_polIII_beta_C"/>
</dbReference>
<evidence type="ECO:0000313" key="14">
    <source>
        <dbReference type="Proteomes" id="UP001576784"/>
    </source>
</evidence>
<feature type="domain" description="DNA polymerase III beta sliding clamp central" evidence="11">
    <location>
        <begin position="215"/>
        <end position="339"/>
    </location>
</feature>
<evidence type="ECO:0000313" key="13">
    <source>
        <dbReference type="EMBL" id="MFB2895202.1"/>
    </source>
</evidence>
<dbReference type="InterPro" id="IPR022634">
    <property type="entry name" value="DNA_polIII_beta_N"/>
</dbReference>
<organism evidence="13 14">
    <name type="scientific">Floridaenema flaviceps BLCC-F50</name>
    <dbReference type="NCBI Taxonomy" id="3153642"/>
    <lineage>
        <taxon>Bacteria</taxon>
        <taxon>Bacillati</taxon>
        <taxon>Cyanobacteriota</taxon>
        <taxon>Cyanophyceae</taxon>
        <taxon>Oscillatoriophycideae</taxon>
        <taxon>Aerosakkonematales</taxon>
        <taxon>Aerosakkonemataceae</taxon>
        <taxon>Floridanema</taxon>
        <taxon>Floridanema flaviceps</taxon>
    </lineage>
</organism>
<reference evidence="13 14" key="1">
    <citation type="submission" date="2024-09" db="EMBL/GenBank/DDBJ databases">
        <title>Floridaenema gen nov. (Aerosakkonemataceae, Aerosakkonematales ord. nov., Cyanobacteria) from benthic tropical and subtropical fresh waters, with the description of four new species.</title>
        <authorList>
            <person name="Moretto J.A."/>
            <person name="Berthold D.E."/>
            <person name="Lefler F.W."/>
            <person name="Huang I.-S."/>
            <person name="Laughinghouse H. IV."/>
        </authorList>
    </citation>
    <scope>NUCLEOTIDE SEQUENCE [LARGE SCALE GENOMIC DNA]</scope>
    <source>
        <strain evidence="13 14">BLCC-F50</strain>
    </source>
</reference>
<evidence type="ECO:0000256" key="9">
    <source>
        <dbReference type="SAM" id="MobiDB-lite"/>
    </source>
</evidence>
<keyword evidence="14" id="KW-1185">Reference proteome</keyword>
<dbReference type="PANTHER" id="PTHR30478:SF0">
    <property type="entry name" value="BETA SLIDING CLAMP"/>
    <property type="match status" value="1"/>
</dbReference>
<evidence type="ECO:0000256" key="6">
    <source>
        <dbReference type="ARBA" id="ARBA00022705"/>
    </source>
</evidence>
<dbReference type="InterPro" id="IPR046938">
    <property type="entry name" value="DNA_clamp_sf"/>
</dbReference>
<feature type="compositionally biased region" description="Basic and acidic residues" evidence="9">
    <location>
        <begin position="24"/>
        <end position="49"/>
    </location>
</feature>
<feature type="region of interest" description="Disordered" evidence="9">
    <location>
        <begin position="1"/>
        <end position="56"/>
    </location>
</feature>
<dbReference type="InterPro" id="IPR001001">
    <property type="entry name" value="DNA_polIII_beta"/>
</dbReference>
<dbReference type="Pfam" id="PF00712">
    <property type="entry name" value="DNA_pol3_beta"/>
    <property type="match status" value="1"/>
</dbReference>
<keyword evidence="3" id="KW-0963">Cytoplasm</keyword>
<keyword evidence="7" id="KW-0239">DNA-directed DNA polymerase</keyword>
<comment type="similarity">
    <text evidence="2">Belongs to the beta sliding clamp family.</text>
</comment>
<dbReference type="CDD" id="cd00140">
    <property type="entry name" value="beta_clamp"/>
    <property type="match status" value="1"/>
</dbReference>
<keyword evidence="4 13" id="KW-0808">Transferase</keyword>
<dbReference type="PANTHER" id="PTHR30478">
    <property type="entry name" value="DNA POLYMERASE III SUBUNIT BETA"/>
    <property type="match status" value="1"/>
</dbReference>
<evidence type="ECO:0000259" key="11">
    <source>
        <dbReference type="Pfam" id="PF02767"/>
    </source>
</evidence>
<dbReference type="Gene3D" id="3.10.150.10">
    <property type="entry name" value="DNA Polymerase III, subunit A, domain 2"/>
    <property type="match status" value="1"/>
</dbReference>
<feature type="domain" description="DNA polymerase III beta sliding clamp C-terminal" evidence="12">
    <location>
        <begin position="344"/>
        <end position="462"/>
    </location>
</feature>
<evidence type="ECO:0000259" key="10">
    <source>
        <dbReference type="Pfam" id="PF00712"/>
    </source>
</evidence>
<evidence type="ECO:0000256" key="1">
    <source>
        <dbReference type="ARBA" id="ARBA00004496"/>
    </source>
</evidence>
<evidence type="ECO:0000256" key="7">
    <source>
        <dbReference type="ARBA" id="ARBA00022932"/>
    </source>
</evidence>
<dbReference type="GO" id="GO:0003887">
    <property type="term" value="F:DNA-directed DNA polymerase activity"/>
    <property type="evidence" value="ECO:0007669"/>
    <property type="project" value="UniProtKB-EC"/>
</dbReference>
<dbReference type="SMART" id="SM00480">
    <property type="entry name" value="POL3Bc"/>
    <property type="match status" value="1"/>
</dbReference>
<dbReference type="EC" id="2.7.7.7" evidence="13"/>
<dbReference type="Gene3D" id="3.70.10.10">
    <property type="match status" value="1"/>
</dbReference>
<proteinExistence type="inferred from homology"/>
<name>A0ABV4XVU5_9CYAN</name>
<dbReference type="SUPFAM" id="SSF55979">
    <property type="entry name" value="DNA clamp"/>
    <property type="match status" value="3"/>
</dbReference>
<accession>A0ABV4XVU5</accession>
<dbReference type="Proteomes" id="UP001576784">
    <property type="component" value="Unassembled WGS sequence"/>
</dbReference>
<comment type="caution">
    <text evidence="13">The sequence shown here is derived from an EMBL/GenBank/DDBJ whole genome shotgun (WGS) entry which is preliminary data.</text>
</comment>